<evidence type="ECO:0000313" key="2">
    <source>
        <dbReference type="Proteomes" id="UP000499080"/>
    </source>
</evidence>
<gene>
    <name evidence="1" type="ORF">AVEN_159333_1</name>
</gene>
<proteinExistence type="predicted"/>
<dbReference type="AlphaFoldDB" id="A0A4Y2A2T6"/>
<keyword evidence="2" id="KW-1185">Reference proteome</keyword>
<reference evidence="1 2" key="1">
    <citation type="journal article" date="2019" name="Sci. Rep.">
        <title>Orb-weaving spider Araneus ventricosus genome elucidates the spidroin gene catalogue.</title>
        <authorList>
            <person name="Kono N."/>
            <person name="Nakamura H."/>
            <person name="Ohtoshi R."/>
            <person name="Moran D.A.P."/>
            <person name="Shinohara A."/>
            <person name="Yoshida Y."/>
            <person name="Fujiwara M."/>
            <person name="Mori M."/>
            <person name="Tomita M."/>
            <person name="Arakawa K."/>
        </authorList>
    </citation>
    <scope>NUCLEOTIDE SEQUENCE [LARGE SCALE GENOMIC DNA]</scope>
</reference>
<evidence type="ECO:0000313" key="1">
    <source>
        <dbReference type="EMBL" id="GBL73294.1"/>
    </source>
</evidence>
<comment type="caution">
    <text evidence="1">The sequence shown here is derived from an EMBL/GenBank/DDBJ whole genome shotgun (WGS) entry which is preliminary data.</text>
</comment>
<protein>
    <submittedName>
        <fullName evidence="1">Uncharacterized protein</fullName>
    </submittedName>
</protein>
<sequence>MNWLASPAPIFCSIIPSGTQTTIVPDRTPLLDVTQGTFCDTSRSSCHLLIFSLVFFYLSNLFSRSVYSFLSAIKSFNSLDSSSAQLASCLGCVYDGFIILSVRRLHRVGRILLGEVSEKADKPGKVDIGLGFIPQLGYPGGSKVCLPR</sequence>
<dbReference type="EMBL" id="BGPR01000003">
    <property type="protein sequence ID" value="GBL73294.1"/>
    <property type="molecule type" value="Genomic_DNA"/>
</dbReference>
<accession>A0A4Y2A2T6</accession>
<dbReference type="OrthoDB" id="10503590at2759"/>
<name>A0A4Y2A2T6_ARAVE</name>
<organism evidence="1 2">
    <name type="scientific">Araneus ventricosus</name>
    <name type="common">Orbweaver spider</name>
    <name type="synonym">Epeira ventricosa</name>
    <dbReference type="NCBI Taxonomy" id="182803"/>
    <lineage>
        <taxon>Eukaryota</taxon>
        <taxon>Metazoa</taxon>
        <taxon>Ecdysozoa</taxon>
        <taxon>Arthropoda</taxon>
        <taxon>Chelicerata</taxon>
        <taxon>Arachnida</taxon>
        <taxon>Araneae</taxon>
        <taxon>Araneomorphae</taxon>
        <taxon>Entelegynae</taxon>
        <taxon>Araneoidea</taxon>
        <taxon>Araneidae</taxon>
        <taxon>Araneus</taxon>
    </lineage>
</organism>
<dbReference type="Proteomes" id="UP000499080">
    <property type="component" value="Unassembled WGS sequence"/>
</dbReference>